<dbReference type="SUPFAM" id="SSF55257">
    <property type="entry name" value="RBP11-like subunits of RNA polymerase"/>
    <property type="match status" value="1"/>
</dbReference>
<comment type="subcellular location">
    <subcellularLocation>
        <location evidence="1">Nucleus</location>
    </subcellularLocation>
</comment>
<keyword evidence="4" id="KW-0804">Transcription</keyword>
<dbReference type="InterPro" id="IPR008193">
    <property type="entry name" value="RNA_pol_Rpb11_13-16kDa_CS"/>
</dbReference>
<keyword evidence="10" id="KW-1185">Reference proteome</keyword>
<dbReference type="GO" id="GO:0006362">
    <property type="term" value="P:transcription elongation by RNA polymerase I"/>
    <property type="evidence" value="ECO:0007669"/>
    <property type="project" value="TreeGrafter"/>
</dbReference>
<dbReference type="Gene3D" id="3.30.1360.10">
    <property type="entry name" value="RNA polymerase, RBP11-like subunit"/>
    <property type="match status" value="1"/>
</dbReference>
<evidence type="ECO:0000259" key="8">
    <source>
        <dbReference type="Pfam" id="PF13656"/>
    </source>
</evidence>
<comment type="similarity">
    <text evidence="6">Belongs to the archaeal Rpo11/eukaryotic RPB11/RPC19 RNA polymerase subunit family.</text>
</comment>
<evidence type="ECO:0000256" key="7">
    <source>
        <dbReference type="SAM" id="MobiDB-lite"/>
    </source>
</evidence>
<dbReference type="HAMAP" id="MF_00261">
    <property type="entry name" value="RNApol_arch_Rpo11"/>
    <property type="match status" value="1"/>
</dbReference>
<dbReference type="GO" id="GO:0003677">
    <property type="term" value="F:DNA binding"/>
    <property type="evidence" value="ECO:0007669"/>
    <property type="project" value="InterPro"/>
</dbReference>
<dbReference type="InterPro" id="IPR036603">
    <property type="entry name" value="RBP11-like"/>
</dbReference>
<proteinExistence type="inferred from homology"/>
<accession>A0A0P1BIM5</accession>
<dbReference type="InterPro" id="IPR022905">
    <property type="entry name" value="Rpo11-like"/>
</dbReference>
<dbReference type="GO" id="GO:0046983">
    <property type="term" value="F:protein dimerization activity"/>
    <property type="evidence" value="ECO:0007669"/>
    <property type="project" value="InterPro"/>
</dbReference>
<dbReference type="InterPro" id="IPR009025">
    <property type="entry name" value="RBP11-like_dimer"/>
</dbReference>
<feature type="domain" description="DNA-directed RNA polymerase RBP11-like dimerisation" evidence="8">
    <location>
        <begin position="44"/>
        <end position="116"/>
    </location>
</feature>
<protein>
    <recommendedName>
        <fullName evidence="2">DNA-directed RNA polymerases I and III subunit RPAC2</fullName>
    </recommendedName>
</protein>
<dbReference type="InterPro" id="IPR033898">
    <property type="entry name" value="RNAP_AC19"/>
</dbReference>
<dbReference type="CDD" id="cd07029">
    <property type="entry name" value="RNAP_I_III_AC19"/>
    <property type="match status" value="1"/>
</dbReference>
<name>A0A0P1BIM5_9BASI</name>
<evidence type="ECO:0000256" key="6">
    <source>
        <dbReference type="ARBA" id="ARBA00025751"/>
    </source>
</evidence>
<feature type="region of interest" description="Disordered" evidence="7">
    <location>
        <begin position="1"/>
        <end position="27"/>
    </location>
</feature>
<evidence type="ECO:0000313" key="10">
    <source>
        <dbReference type="Proteomes" id="UP000054845"/>
    </source>
</evidence>
<sequence>MAELPLPGSEQPHLAGDEMEVDGERPSLSDKIKILPGHAPDMSAATFCLEEEDHTLGNSLRYMLMKDPQVEFCGYSNPHPSESKIHLRVQMYDGVSALDALHTALVNLEDLLDAIQTSYDDNLSKGDFERYEEKGTSEEALRAMVEKGREIEAAQVKKQPEKATALS</sequence>
<reference evidence="10" key="1">
    <citation type="submission" date="2014-09" db="EMBL/GenBank/DDBJ databases">
        <authorList>
            <person name="Sharma Rahul"/>
            <person name="Thines Marco"/>
        </authorList>
    </citation>
    <scope>NUCLEOTIDE SEQUENCE [LARGE SCALE GENOMIC DNA]</scope>
</reference>
<dbReference type="GO" id="GO:0005736">
    <property type="term" value="C:RNA polymerase I complex"/>
    <property type="evidence" value="ECO:0007669"/>
    <property type="project" value="TreeGrafter"/>
</dbReference>
<evidence type="ECO:0000256" key="2">
    <source>
        <dbReference type="ARBA" id="ARBA00022079"/>
    </source>
</evidence>
<evidence type="ECO:0000256" key="5">
    <source>
        <dbReference type="ARBA" id="ARBA00023242"/>
    </source>
</evidence>
<dbReference type="GO" id="GO:0055029">
    <property type="term" value="C:nuclear DNA-directed RNA polymerase complex"/>
    <property type="evidence" value="ECO:0007669"/>
    <property type="project" value="UniProtKB-ARBA"/>
</dbReference>
<evidence type="ECO:0000256" key="3">
    <source>
        <dbReference type="ARBA" id="ARBA00022478"/>
    </source>
</evidence>
<keyword evidence="5" id="KW-0539">Nucleus</keyword>
<dbReference type="EMBL" id="CCYA01000272">
    <property type="protein sequence ID" value="CEH15712.1"/>
    <property type="molecule type" value="Genomic_DNA"/>
</dbReference>
<dbReference type="Proteomes" id="UP000054845">
    <property type="component" value="Unassembled WGS sequence"/>
</dbReference>
<dbReference type="STRING" id="401625.A0A0P1BIM5"/>
<dbReference type="PANTHER" id="PTHR13946">
    <property type="entry name" value="DNA-DIRECTED RNA POLYMERASE I,II,III"/>
    <property type="match status" value="1"/>
</dbReference>
<evidence type="ECO:0000256" key="4">
    <source>
        <dbReference type="ARBA" id="ARBA00023163"/>
    </source>
</evidence>
<evidence type="ECO:0000313" key="9">
    <source>
        <dbReference type="EMBL" id="CEH15712.1"/>
    </source>
</evidence>
<evidence type="ECO:0000256" key="1">
    <source>
        <dbReference type="ARBA" id="ARBA00004123"/>
    </source>
</evidence>
<dbReference type="PANTHER" id="PTHR13946:SF28">
    <property type="entry name" value="DNA-DIRECTED RNA POLYMERASES I AND III SUBUNIT RPAC2"/>
    <property type="match status" value="1"/>
</dbReference>
<dbReference type="FunFam" id="3.30.1360.10:FF:000006">
    <property type="entry name" value="DNA-directed RNA polymerases I and III subunit RPAC2"/>
    <property type="match status" value="1"/>
</dbReference>
<dbReference type="PROSITE" id="PS01154">
    <property type="entry name" value="RNA_POL_L_13KD"/>
    <property type="match status" value="1"/>
</dbReference>
<dbReference type="GO" id="GO:0005666">
    <property type="term" value="C:RNA polymerase III complex"/>
    <property type="evidence" value="ECO:0007669"/>
    <property type="project" value="TreeGrafter"/>
</dbReference>
<dbReference type="Pfam" id="PF13656">
    <property type="entry name" value="RNA_pol_L_2"/>
    <property type="match status" value="1"/>
</dbReference>
<dbReference type="GO" id="GO:0006383">
    <property type="term" value="P:transcription by RNA polymerase III"/>
    <property type="evidence" value="ECO:0007669"/>
    <property type="project" value="TreeGrafter"/>
</dbReference>
<organism evidence="9 10">
    <name type="scientific">Ceraceosorus bombacis</name>
    <dbReference type="NCBI Taxonomy" id="401625"/>
    <lineage>
        <taxon>Eukaryota</taxon>
        <taxon>Fungi</taxon>
        <taxon>Dikarya</taxon>
        <taxon>Basidiomycota</taxon>
        <taxon>Ustilaginomycotina</taxon>
        <taxon>Exobasidiomycetes</taxon>
        <taxon>Ceraceosorales</taxon>
        <taxon>Ceraceosoraceae</taxon>
        <taxon>Ceraceosorus</taxon>
    </lineage>
</organism>
<dbReference type="AlphaFoldDB" id="A0A0P1BIM5"/>
<keyword evidence="3 9" id="KW-0240">DNA-directed RNA polymerase</keyword>
<dbReference type="GO" id="GO:0003899">
    <property type="term" value="F:DNA-directed RNA polymerase activity"/>
    <property type="evidence" value="ECO:0007669"/>
    <property type="project" value="InterPro"/>
</dbReference>
<dbReference type="OrthoDB" id="510325at2759"/>